<comment type="caution">
    <text evidence="1">The sequence shown here is derived from an EMBL/GenBank/DDBJ whole genome shotgun (WGS) entry which is preliminary data.</text>
</comment>
<sequence>MYGIDLHKNKDRYFIIGDNKTQKFAFLQFKRQITISKLALANLELERFKYEQLNEAGISLHLTDCQENEISALLYDHREAFSSDKEPLGASIGHAVDIILNIERPYPPLLRRPAYPETTKSTEALDIHIKELLNLCVIRKVGHNEEVEITTPVIAAWHNGKSRMVGDFRALTT</sequence>
<evidence type="ECO:0000313" key="1">
    <source>
        <dbReference type="EMBL" id="MBW0553920.1"/>
    </source>
</evidence>
<reference evidence="1" key="1">
    <citation type="submission" date="2021-03" db="EMBL/GenBank/DDBJ databases">
        <title>Draft genome sequence of rust myrtle Austropuccinia psidii MF-1, a brazilian biotype.</title>
        <authorList>
            <person name="Quecine M.C."/>
            <person name="Pachon D.M.R."/>
            <person name="Bonatelli M.L."/>
            <person name="Correr F.H."/>
            <person name="Franceschini L.M."/>
            <person name="Leite T.F."/>
            <person name="Margarido G.R.A."/>
            <person name="Almeida C.A."/>
            <person name="Ferrarezi J.A."/>
            <person name="Labate C.A."/>
        </authorList>
    </citation>
    <scope>NUCLEOTIDE SEQUENCE</scope>
    <source>
        <strain evidence="1">MF-1</strain>
    </source>
</reference>
<dbReference type="InterPro" id="IPR043502">
    <property type="entry name" value="DNA/RNA_pol_sf"/>
</dbReference>
<keyword evidence="2" id="KW-1185">Reference proteome</keyword>
<evidence type="ECO:0000313" key="2">
    <source>
        <dbReference type="Proteomes" id="UP000765509"/>
    </source>
</evidence>
<dbReference type="Proteomes" id="UP000765509">
    <property type="component" value="Unassembled WGS sequence"/>
</dbReference>
<organism evidence="1 2">
    <name type="scientific">Austropuccinia psidii MF-1</name>
    <dbReference type="NCBI Taxonomy" id="1389203"/>
    <lineage>
        <taxon>Eukaryota</taxon>
        <taxon>Fungi</taxon>
        <taxon>Dikarya</taxon>
        <taxon>Basidiomycota</taxon>
        <taxon>Pucciniomycotina</taxon>
        <taxon>Pucciniomycetes</taxon>
        <taxon>Pucciniales</taxon>
        <taxon>Sphaerophragmiaceae</taxon>
        <taxon>Austropuccinia</taxon>
    </lineage>
</organism>
<dbReference type="AlphaFoldDB" id="A0A9Q3J0M6"/>
<dbReference type="SUPFAM" id="SSF56672">
    <property type="entry name" value="DNA/RNA polymerases"/>
    <property type="match status" value="1"/>
</dbReference>
<dbReference type="OrthoDB" id="6060525at2759"/>
<proteinExistence type="predicted"/>
<name>A0A9Q3J0M6_9BASI</name>
<gene>
    <name evidence="1" type="ORF">O181_093635</name>
</gene>
<dbReference type="EMBL" id="AVOT02060441">
    <property type="protein sequence ID" value="MBW0553920.1"/>
    <property type="molecule type" value="Genomic_DNA"/>
</dbReference>
<protein>
    <submittedName>
        <fullName evidence="1">Uncharacterized protein</fullName>
    </submittedName>
</protein>
<accession>A0A9Q3J0M6</accession>